<dbReference type="PANTHER" id="PTHR34475">
    <property type="match status" value="1"/>
</dbReference>
<feature type="region of interest" description="Disordered" evidence="1">
    <location>
        <begin position="161"/>
        <end position="263"/>
    </location>
</feature>
<feature type="domain" description="HTH cro/C1-type" evidence="3">
    <location>
        <begin position="28"/>
        <end position="88"/>
    </location>
</feature>
<name>A0ABQ4Q5W5_9BURK</name>
<evidence type="ECO:0000256" key="1">
    <source>
        <dbReference type="SAM" id="MobiDB-lite"/>
    </source>
</evidence>
<dbReference type="Proteomes" id="UP000887222">
    <property type="component" value="Unassembled WGS sequence"/>
</dbReference>
<feature type="transmembrane region" description="Helical" evidence="2">
    <location>
        <begin position="129"/>
        <end position="148"/>
    </location>
</feature>
<protein>
    <recommendedName>
        <fullName evidence="3">HTH cro/C1-type domain-containing protein</fullName>
    </recommendedName>
</protein>
<dbReference type="PROSITE" id="PS50943">
    <property type="entry name" value="HTH_CROC1"/>
    <property type="match status" value="1"/>
</dbReference>
<keyword evidence="5" id="KW-1185">Reference proteome</keyword>
<gene>
    <name evidence="4" type="ORF">NCCP691_26200</name>
</gene>
<reference evidence="4 5" key="1">
    <citation type="journal article" date="2022" name="Int. J. Syst. Evol. Microbiol.">
        <title>Noviherbaspirillum aridicola sp. nov., isolated from an arid soil in Pakistan.</title>
        <authorList>
            <person name="Khan I.U."/>
            <person name="Saqib M."/>
            <person name="Amin A."/>
            <person name="Hussain F."/>
            <person name="Li L."/>
            <person name="Liu Y.H."/>
            <person name="Fang B.Z."/>
            <person name="Ahmed I."/>
            <person name="Li W.J."/>
        </authorList>
    </citation>
    <scope>NUCLEOTIDE SEQUENCE [LARGE SCALE GENOMIC DNA]</scope>
    <source>
        <strain evidence="4 5">NCCP-691</strain>
    </source>
</reference>
<dbReference type="InterPro" id="IPR010982">
    <property type="entry name" value="Lambda_DNA-bd_dom_sf"/>
</dbReference>
<dbReference type="InterPro" id="IPR050400">
    <property type="entry name" value="Bact_Cytoskel_RodZ"/>
</dbReference>
<feature type="compositionally biased region" description="Low complexity" evidence="1">
    <location>
        <begin position="174"/>
        <end position="263"/>
    </location>
</feature>
<evidence type="ECO:0000313" key="4">
    <source>
        <dbReference type="EMBL" id="GIZ52606.1"/>
    </source>
</evidence>
<dbReference type="CDD" id="cd00093">
    <property type="entry name" value="HTH_XRE"/>
    <property type="match status" value="1"/>
</dbReference>
<dbReference type="EMBL" id="BPMK01000011">
    <property type="protein sequence ID" value="GIZ52606.1"/>
    <property type="molecule type" value="Genomic_DNA"/>
</dbReference>
<dbReference type="Gene3D" id="1.10.260.40">
    <property type="entry name" value="lambda repressor-like DNA-binding domains"/>
    <property type="match status" value="1"/>
</dbReference>
<comment type="caution">
    <text evidence="4">The sequence shown here is derived from an EMBL/GenBank/DDBJ whole genome shotgun (WGS) entry which is preliminary data.</text>
</comment>
<evidence type="ECO:0000313" key="5">
    <source>
        <dbReference type="Proteomes" id="UP000887222"/>
    </source>
</evidence>
<evidence type="ECO:0000256" key="2">
    <source>
        <dbReference type="SAM" id="Phobius"/>
    </source>
</evidence>
<dbReference type="InterPro" id="IPR001387">
    <property type="entry name" value="Cro/C1-type_HTH"/>
</dbReference>
<evidence type="ECO:0000259" key="3">
    <source>
        <dbReference type="PROSITE" id="PS50943"/>
    </source>
</evidence>
<organism evidence="4 5">
    <name type="scientific">Noviherbaspirillum aridicola</name>
    <dbReference type="NCBI Taxonomy" id="2849687"/>
    <lineage>
        <taxon>Bacteria</taxon>
        <taxon>Pseudomonadati</taxon>
        <taxon>Pseudomonadota</taxon>
        <taxon>Betaproteobacteria</taxon>
        <taxon>Burkholderiales</taxon>
        <taxon>Oxalobacteraceae</taxon>
        <taxon>Noviherbaspirillum</taxon>
    </lineage>
</organism>
<proteinExistence type="predicted"/>
<dbReference type="RefSeq" id="WP_220809033.1">
    <property type="nucleotide sequence ID" value="NZ_BPMK01000011.1"/>
</dbReference>
<feature type="region of interest" description="Disordered" evidence="1">
    <location>
        <begin position="1"/>
        <end position="24"/>
    </location>
</feature>
<accession>A0ABQ4Q5W5</accession>
<feature type="compositionally biased region" description="Polar residues" evidence="1">
    <location>
        <begin position="161"/>
        <end position="173"/>
    </location>
</feature>
<sequence length="348" mass="34500">MNEQDSGDHMRPDDNLASQPAMSAGAQLAAAREARGWSIEDVAAQLNLAPRQVYAIETDNHAALPGLPITRGFIRAYAKLLKIDAAPLLATLGGQASAPMEPSATRKVVSAPFAESRLPSLGARKRSPLPVVAVVAVLVLGAAGYWVLQNRDLLPAIPGVTSSPAASERAPQSSAETPAAGTPAAPAEGAPAAAPAEPAATAAPVAPVEPSANPAADAPAGNAPAPATSPASAAPASTPSAGAASVPASGQPALPVPAPSASVTSASDASADVLQLTAREETWVEVRRVSGNAIVLSRLLKPGESQTVPVGEPLSVVIGNAGGVDLTLRGSPVALKGGTGNVSKITVK</sequence>
<dbReference type="Pfam" id="PF13464">
    <property type="entry name" value="RodZ_C"/>
    <property type="match status" value="1"/>
</dbReference>
<feature type="compositionally biased region" description="Basic and acidic residues" evidence="1">
    <location>
        <begin position="1"/>
        <end position="14"/>
    </location>
</feature>
<dbReference type="Pfam" id="PF13413">
    <property type="entry name" value="HTH_25"/>
    <property type="match status" value="1"/>
</dbReference>
<dbReference type="SMART" id="SM00530">
    <property type="entry name" value="HTH_XRE"/>
    <property type="match status" value="1"/>
</dbReference>
<keyword evidence="2" id="KW-0812">Transmembrane</keyword>
<keyword evidence="2" id="KW-0472">Membrane</keyword>
<dbReference type="SUPFAM" id="SSF47413">
    <property type="entry name" value="lambda repressor-like DNA-binding domains"/>
    <property type="match status" value="1"/>
</dbReference>
<keyword evidence="2" id="KW-1133">Transmembrane helix</keyword>
<dbReference type="InterPro" id="IPR025194">
    <property type="entry name" value="RodZ-like_C"/>
</dbReference>
<dbReference type="PANTHER" id="PTHR34475:SF1">
    <property type="entry name" value="CYTOSKELETON PROTEIN RODZ"/>
    <property type="match status" value="1"/>
</dbReference>